<keyword evidence="4" id="KW-0732">Signal</keyword>
<dbReference type="Proteomes" id="UP001321542">
    <property type="component" value="Chromosome"/>
</dbReference>
<sequence length="536" mass="58582">MPFNPPLAPRSKGRRRLAVGALVTSLFGQLLAGTAVAAPSDTTPSAKTPSPGRIAWEPCESPSGQGTFECATIKVPVDWKRPRGATIDLALARHLATDPERRIGSLLINPGGPGGSGVDFALDAPDSFSPELLERFDIVGFDPRGIGRSNPVMCDEDRVGAQAELLYPDSASSFAALREANRALGENCRDLTGPLVDHMDTASVIRDMDAIRVGLGEKRISYYGVSYGTGIGQQYAERYPHRVRAMTLDSNMDHSLDNWNYQKTETVAMEESYGQFADWCARTPSCVLHDRDARALFDSLYQRAEAGELVLPGDPPYTVTTQDLQGVAFGYMYDPATWFDFAQFLSDTDAADPAAGRTLRQRGEPTPFGYLPVMCQDYDFNVSSYATLPRYERKLARLAPVTRLNSLAWTDLTGCQDWPTEVTNPPHRLRVDGTPPILVTNSRYDVATPHSWGSNAARQIGREAVFLTYDGVGHGDYWLSPCARDAIDTYLITLKAPREGTHCPAIWPTGPSAQRQSPTGDLINPLPDLLGAGTHR</sequence>
<feature type="chain" id="PRO_5045822937" evidence="4">
    <location>
        <begin position="38"/>
        <end position="536"/>
    </location>
</feature>
<keyword evidence="2" id="KW-0378">Hydrolase</keyword>
<evidence type="ECO:0000256" key="3">
    <source>
        <dbReference type="SAM" id="MobiDB-lite"/>
    </source>
</evidence>
<feature type="region of interest" description="Disordered" evidence="3">
    <location>
        <begin position="508"/>
        <end position="536"/>
    </location>
</feature>
<reference evidence="7 8" key="1">
    <citation type="journal article" date="2010" name="ChemBioChem">
        <title>Cloning and characterization of the biosynthetic gene cluster of 16-membered macrolide antibiotic FD-891: involvement of a dual functional cytochrome P450 monooxygenase catalyzing epoxidation and hydroxylation.</title>
        <authorList>
            <person name="Kudo F."/>
            <person name="Motegi A."/>
            <person name="Mizoue K."/>
            <person name="Eguchi T."/>
        </authorList>
    </citation>
    <scope>NUCLEOTIDE SEQUENCE [LARGE SCALE GENOMIC DNA]</scope>
    <source>
        <strain evidence="7 8">A-8890</strain>
    </source>
</reference>
<dbReference type="Pfam" id="PF08386">
    <property type="entry name" value="Abhydrolase_4"/>
    <property type="match status" value="1"/>
</dbReference>
<dbReference type="PANTHER" id="PTHR43248:SF25">
    <property type="entry name" value="AB HYDROLASE-1 DOMAIN-CONTAINING PROTEIN-RELATED"/>
    <property type="match status" value="1"/>
</dbReference>
<dbReference type="InterPro" id="IPR000073">
    <property type="entry name" value="AB_hydrolase_1"/>
</dbReference>
<dbReference type="Gene3D" id="3.40.50.1820">
    <property type="entry name" value="alpha/beta hydrolase"/>
    <property type="match status" value="1"/>
</dbReference>
<evidence type="ECO:0000259" key="5">
    <source>
        <dbReference type="Pfam" id="PF00561"/>
    </source>
</evidence>
<dbReference type="EMBL" id="AP018448">
    <property type="protein sequence ID" value="BBC38566.1"/>
    <property type="molecule type" value="Genomic_DNA"/>
</dbReference>
<evidence type="ECO:0000256" key="2">
    <source>
        <dbReference type="ARBA" id="ARBA00022801"/>
    </source>
</evidence>
<dbReference type="SUPFAM" id="SSF53474">
    <property type="entry name" value="alpha/beta-Hydrolases"/>
    <property type="match status" value="1"/>
</dbReference>
<protein>
    <submittedName>
        <fullName evidence="7">Proteinase</fullName>
    </submittedName>
</protein>
<feature type="domain" description="AB hydrolase-1" evidence="5">
    <location>
        <begin position="106"/>
        <end position="300"/>
    </location>
</feature>
<name>A0ABN5W3Z1_9ACTN</name>
<comment type="similarity">
    <text evidence="1">Belongs to the peptidase S33 family.</text>
</comment>
<gene>
    <name evidence="7" type="ORF">SGFS_098600</name>
</gene>
<evidence type="ECO:0000259" key="6">
    <source>
        <dbReference type="Pfam" id="PF08386"/>
    </source>
</evidence>
<accession>A0ABN5W3Z1</accession>
<evidence type="ECO:0000313" key="7">
    <source>
        <dbReference type="EMBL" id="BBC38566.1"/>
    </source>
</evidence>
<feature type="signal peptide" evidence="4">
    <location>
        <begin position="1"/>
        <end position="37"/>
    </location>
</feature>
<proteinExistence type="inferred from homology"/>
<evidence type="ECO:0000313" key="8">
    <source>
        <dbReference type="Proteomes" id="UP001321542"/>
    </source>
</evidence>
<feature type="domain" description="Peptidase S33 tripeptidyl aminopeptidase-like C-terminal" evidence="6">
    <location>
        <begin position="408"/>
        <end position="503"/>
    </location>
</feature>
<dbReference type="InterPro" id="IPR029058">
    <property type="entry name" value="AB_hydrolase_fold"/>
</dbReference>
<dbReference type="RefSeq" id="WP_286259070.1">
    <property type="nucleotide sequence ID" value="NZ_AP018448.1"/>
</dbReference>
<dbReference type="PANTHER" id="PTHR43248">
    <property type="entry name" value="2-SUCCINYL-6-HYDROXY-2,4-CYCLOHEXADIENE-1-CARBOXYLATE SYNTHASE"/>
    <property type="match status" value="1"/>
</dbReference>
<reference evidence="7 8" key="2">
    <citation type="journal article" date="2023" name="ChemBioChem">
        <title>Acyltransferase Domain Exchange between Two Independent Type I Polyketide Synthases in the Same Producer Strain of Macrolide Antibiotics.</title>
        <authorList>
            <person name="Kudo F."/>
            <person name="Kishikawa K."/>
            <person name="Tsuboi K."/>
            <person name="Kido T."/>
            <person name="Usui T."/>
            <person name="Hashimoto J."/>
            <person name="Shin-Ya K."/>
            <person name="Miyanaga A."/>
            <person name="Eguchi T."/>
        </authorList>
    </citation>
    <scope>NUCLEOTIDE SEQUENCE [LARGE SCALE GENOMIC DNA]</scope>
    <source>
        <strain evidence="7 8">A-8890</strain>
    </source>
</reference>
<dbReference type="Pfam" id="PF00561">
    <property type="entry name" value="Abhydrolase_1"/>
    <property type="match status" value="1"/>
</dbReference>
<dbReference type="InterPro" id="IPR051601">
    <property type="entry name" value="Serine_prot/Carboxylest_S33"/>
</dbReference>
<evidence type="ECO:0000256" key="1">
    <source>
        <dbReference type="ARBA" id="ARBA00010088"/>
    </source>
</evidence>
<organism evidence="7 8">
    <name type="scientific">Streptomyces graminofaciens</name>
    <dbReference type="NCBI Taxonomy" id="68212"/>
    <lineage>
        <taxon>Bacteria</taxon>
        <taxon>Bacillati</taxon>
        <taxon>Actinomycetota</taxon>
        <taxon>Actinomycetes</taxon>
        <taxon>Kitasatosporales</taxon>
        <taxon>Streptomycetaceae</taxon>
        <taxon>Streptomyces</taxon>
    </lineage>
</organism>
<dbReference type="InterPro" id="IPR013595">
    <property type="entry name" value="Pept_S33_TAP-like_C"/>
</dbReference>
<evidence type="ECO:0000256" key="4">
    <source>
        <dbReference type="SAM" id="SignalP"/>
    </source>
</evidence>
<keyword evidence="8" id="KW-1185">Reference proteome</keyword>